<gene>
    <name evidence="5" type="ORF">PPAR00522_LOCUS17074</name>
</gene>
<dbReference type="InterPro" id="IPR018247">
    <property type="entry name" value="EF_Hand_1_Ca_BS"/>
</dbReference>
<dbReference type="InterPro" id="IPR050230">
    <property type="entry name" value="CALM/Myosin/TropC-like"/>
</dbReference>
<proteinExistence type="predicted"/>
<keyword evidence="1" id="KW-0677">Repeat</keyword>
<dbReference type="EMBL" id="HBFM01026421">
    <property type="protein sequence ID" value="CAD8784212.1"/>
    <property type="molecule type" value="Transcribed_RNA"/>
</dbReference>
<evidence type="ECO:0000256" key="2">
    <source>
        <dbReference type="ARBA" id="ARBA00022837"/>
    </source>
</evidence>
<keyword evidence="2" id="KW-0106">Calcium</keyword>
<dbReference type="PROSITE" id="PS50222">
    <property type="entry name" value="EF_HAND_2"/>
    <property type="match status" value="2"/>
</dbReference>
<evidence type="ECO:0000256" key="1">
    <source>
        <dbReference type="ARBA" id="ARBA00022737"/>
    </source>
</evidence>
<dbReference type="InterPro" id="IPR011992">
    <property type="entry name" value="EF-hand-dom_pair"/>
</dbReference>
<dbReference type="CDD" id="cd00051">
    <property type="entry name" value="EFh"/>
    <property type="match status" value="1"/>
</dbReference>
<accession>A0A7S0YKJ7</accession>
<dbReference type="AlphaFoldDB" id="A0A7S0YKJ7"/>
<feature type="domain" description="EF-hand" evidence="4">
    <location>
        <begin position="142"/>
        <end position="177"/>
    </location>
</feature>
<feature type="region of interest" description="Disordered" evidence="3">
    <location>
        <begin position="242"/>
        <end position="269"/>
    </location>
</feature>
<evidence type="ECO:0000256" key="3">
    <source>
        <dbReference type="SAM" id="MobiDB-lite"/>
    </source>
</evidence>
<organism evidence="5">
    <name type="scientific">Polytomella parva</name>
    <dbReference type="NCBI Taxonomy" id="51329"/>
    <lineage>
        <taxon>Eukaryota</taxon>
        <taxon>Viridiplantae</taxon>
        <taxon>Chlorophyta</taxon>
        <taxon>core chlorophytes</taxon>
        <taxon>Chlorophyceae</taxon>
        <taxon>CS clade</taxon>
        <taxon>Chlamydomonadales</taxon>
        <taxon>Chlamydomonadaceae</taxon>
        <taxon>Polytomella</taxon>
    </lineage>
</organism>
<protein>
    <recommendedName>
        <fullName evidence="4">EF-hand domain-containing protein</fullName>
    </recommendedName>
</protein>
<dbReference type="Pfam" id="PF13499">
    <property type="entry name" value="EF-hand_7"/>
    <property type="match status" value="1"/>
</dbReference>
<evidence type="ECO:0000313" key="5">
    <source>
        <dbReference type="EMBL" id="CAD8784212.1"/>
    </source>
</evidence>
<feature type="domain" description="EF-hand" evidence="4">
    <location>
        <begin position="106"/>
        <end position="141"/>
    </location>
</feature>
<name>A0A7S0YKJ7_9CHLO</name>
<dbReference type="SMART" id="SM00054">
    <property type="entry name" value="EFh"/>
    <property type="match status" value="2"/>
</dbReference>
<dbReference type="PANTHER" id="PTHR23048">
    <property type="entry name" value="MYOSIN LIGHT CHAIN 1, 3"/>
    <property type="match status" value="1"/>
</dbReference>
<sequence>MFQAISDYIKRLLHLPTTSEVLLSIENSGLTETQLKALRKCLDIFELSPNHISKKNIFQILFALGHNPSDDFIEFQLRLFKLNHRETLTIDHLAHVWSSILNSNVDEVKILSQAFQFFDRDGNGELSIAELNATMKDMGNLLTESEIEEFMAIMDVNQDGAVDYNEFLYMLKSQINLVDLIDKGILLDDDAVAAAAEAAVEAAESMAIATAVPGLSFEGDRHHPAPLSLVASASFRRLSPRDFPKESPKHVVDKYPKSMGERGGGGNSILTKMESVRNDIRNVLRSAPSLLFEPSVRHQATLTTIHASDKDELMSKDLN</sequence>
<dbReference type="SUPFAM" id="SSF47473">
    <property type="entry name" value="EF-hand"/>
    <property type="match status" value="1"/>
</dbReference>
<reference evidence="5" key="1">
    <citation type="submission" date="2021-01" db="EMBL/GenBank/DDBJ databases">
        <authorList>
            <person name="Corre E."/>
            <person name="Pelletier E."/>
            <person name="Niang G."/>
            <person name="Scheremetjew M."/>
            <person name="Finn R."/>
            <person name="Kale V."/>
            <person name="Holt S."/>
            <person name="Cochrane G."/>
            <person name="Meng A."/>
            <person name="Brown T."/>
            <person name="Cohen L."/>
        </authorList>
    </citation>
    <scope>NUCLEOTIDE SEQUENCE</scope>
    <source>
        <strain evidence="5">SAG 63-3</strain>
    </source>
</reference>
<dbReference type="GO" id="GO:0005509">
    <property type="term" value="F:calcium ion binding"/>
    <property type="evidence" value="ECO:0007669"/>
    <property type="project" value="InterPro"/>
</dbReference>
<dbReference type="InterPro" id="IPR002048">
    <property type="entry name" value="EF_hand_dom"/>
</dbReference>
<dbReference type="PROSITE" id="PS00018">
    <property type="entry name" value="EF_HAND_1"/>
    <property type="match status" value="2"/>
</dbReference>
<dbReference type="Gene3D" id="1.10.238.10">
    <property type="entry name" value="EF-hand"/>
    <property type="match status" value="1"/>
</dbReference>
<evidence type="ECO:0000259" key="4">
    <source>
        <dbReference type="PROSITE" id="PS50222"/>
    </source>
</evidence>
<dbReference type="FunFam" id="1.10.238.10:FF:000003">
    <property type="entry name" value="Calmodulin A"/>
    <property type="match status" value="1"/>
</dbReference>
<dbReference type="PANTHER" id="PTHR23048:SF0">
    <property type="entry name" value="CALMODULIN LIKE 3"/>
    <property type="match status" value="1"/>
</dbReference>
<dbReference type="GO" id="GO:0016460">
    <property type="term" value="C:myosin II complex"/>
    <property type="evidence" value="ECO:0007669"/>
    <property type="project" value="TreeGrafter"/>
</dbReference>
<feature type="compositionally biased region" description="Basic and acidic residues" evidence="3">
    <location>
        <begin position="242"/>
        <end position="260"/>
    </location>
</feature>